<organism evidence="1 2">
    <name type="scientific">Vibrio gazogenes</name>
    <dbReference type="NCBI Taxonomy" id="687"/>
    <lineage>
        <taxon>Bacteria</taxon>
        <taxon>Pseudomonadati</taxon>
        <taxon>Pseudomonadota</taxon>
        <taxon>Gammaproteobacteria</taxon>
        <taxon>Vibrionales</taxon>
        <taxon>Vibrionaceae</taxon>
        <taxon>Vibrio</taxon>
    </lineage>
</organism>
<proteinExistence type="predicted"/>
<protein>
    <submittedName>
        <fullName evidence="1">Uncharacterized protein</fullName>
    </submittedName>
</protein>
<accession>A0A1Z2SF91</accession>
<dbReference type="AlphaFoldDB" id="A0A1Z2SF91"/>
<dbReference type="EMBL" id="CP018835">
    <property type="protein sequence ID" value="ASA55808.1"/>
    <property type="molecule type" value="Genomic_DNA"/>
</dbReference>
<dbReference type="KEGG" id="vga:BSQ33_08945"/>
<name>A0A1Z2SF91_VIBGA</name>
<reference evidence="1 2" key="1">
    <citation type="submission" date="2016-12" db="EMBL/GenBank/DDBJ databases">
        <authorList>
            <person name="Song W.-J."/>
            <person name="Kurnit D.M."/>
        </authorList>
    </citation>
    <scope>NUCLEOTIDE SEQUENCE [LARGE SCALE GENOMIC DNA]</scope>
    <source>
        <strain evidence="1 2">ATCC 43942</strain>
    </source>
</reference>
<evidence type="ECO:0000313" key="1">
    <source>
        <dbReference type="EMBL" id="ASA55808.1"/>
    </source>
</evidence>
<sequence>MNLNMFDFLFRRPRERTVVLWLTHLLVRARRFSGSEARYGILFIHRYMVIQIRFKGIKLIFLKFFAAVCHTRYIPDTDKKTATEW</sequence>
<evidence type="ECO:0000313" key="2">
    <source>
        <dbReference type="Proteomes" id="UP000196708"/>
    </source>
</evidence>
<gene>
    <name evidence="1" type="ORF">BSQ33_08945</name>
</gene>
<dbReference type="Proteomes" id="UP000196708">
    <property type="component" value="Chromosome 1"/>
</dbReference>